<dbReference type="NCBIfam" id="TIGR00093">
    <property type="entry name" value="pseudouridine synthase"/>
    <property type="match status" value="1"/>
</dbReference>
<dbReference type="EC" id="5.4.99.-" evidence="5"/>
<accession>A0A923I6B6</accession>
<evidence type="ECO:0000256" key="5">
    <source>
        <dbReference type="RuleBase" id="RU003887"/>
    </source>
</evidence>
<dbReference type="Gene3D" id="3.10.290.10">
    <property type="entry name" value="RNA-binding S4 domain"/>
    <property type="match status" value="1"/>
</dbReference>
<dbReference type="RefSeq" id="WP_186887485.1">
    <property type="nucleotide sequence ID" value="NZ_JACONZ010000002.1"/>
</dbReference>
<dbReference type="PROSITE" id="PS01149">
    <property type="entry name" value="PSI_RSU"/>
    <property type="match status" value="1"/>
</dbReference>
<evidence type="ECO:0000256" key="2">
    <source>
        <dbReference type="ARBA" id="ARBA00022884"/>
    </source>
</evidence>
<dbReference type="GO" id="GO:0003723">
    <property type="term" value="F:RNA binding"/>
    <property type="evidence" value="ECO:0007669"/>
    <property type="project" value="UniProtKB-KW"/>
</dbReference>
<dbReference type="SUPFAM" id="SSF55120">
    <property type="entry name" value="Pseudouridine synthase"/>
    <property type="match status" value="1"/>
</dbReference>
<evidence type="ECO:0000313" key="8">
    <source>
        <dbReference type="Proteomes" id="UP000659630"/>
    </source>
</evidence>
<dbReference type="SUPFAM" id="SSF55174">
    <property type="entry name" value="Alpha-L RNA-binding motif"/>
    <property type="match status" value="1"/>
</dbReference>
<dbReference type="PANTHER" id="PTHR47683">
    <property type="entry name" value="PSEUDOURIDINE SYNTHASE FAMILY PROTEIN-RELATED"/>
    <property type="match status" value="1"/>
</dbReference>
<organism evidence="7 8">
    <name type="scientific">Anaerofilum hominis</name>
    <dbReference type="NCBI Taxonomy" id="2763016"/>
    <lineage>
        <taxon>Bacteria</taxon>
        <taxon>Bacillati</taxon>
        <taxon>Bacillota</taxon>
        <taxon>Clostridia</taxon>
        <taxon>Eubacteriales</taxon>
        <taxon>Oscillospiraceae</taxon>
        <taxon>Anaerofilum</taxon>
    </lineage>
</organism>
<dbReference type="InterPro" id="IPR000748">
    <property type="entry name" value="PsdUridine_synth_RsuA/RluB/E/F"/>
</dbReference>
<proteinExistence type="inferred from homology"/>
<dbReference type="AlphaFoldDB" id="A0A923I6B6"/>
<name>A0A923I6B6_9FIRM</name>
<dbReference type="PROSITE" id="PS50889">
    <property type="entry name" value="S4"/>
    <property type="match status" value="1"/>
</dbReference>
<dbReference type="EMBL" id="JACONZ010000002">
    <property type="protein sequence ID" value="MBC5581118.1"/>
    <property type="molecule type" value="Genomic_DNA"/>
</dbReference>
<keyword evidence="3 5" id="KW-0413">Isomerase</keyword>
<dbReference type="Gene3D" id="3.30.70.580">
    <property type="entry name" value="Pseudouridine synthase I, catalytic domain, N-terminal subdomain"/>
    <property type="match status" value="1"/>
</dbReference>
<keyword evidence="8" id="KW-1185">Reference proteome</keyword>
<dbReference type="GO" id="GO:0009982">
    <property type="term" value="F:pseudouridine synthase activity"/>
    <property type="evidence" value="ECO:0007669"/>
    <property type="project" value="InterPro"/>
</dbReference>
<dbReference type="GO" id="GO:0006364">
    <property type="term" value="P:rRNA processing"/>
    <property type="evidence" value="ECO:0007669"/>
    <property type="project" value="UniProtKB-ARBA"/>
</dbReference>
<feature type="domain" description="Pseudouridine synthase RsuA/RluA-like" evidence="6">
    <location>
        <begin position="64"/>
        <end position="146"/>
    </location>
</feature>
<dbReference type="InterPro" id="IPR020103">
    <property type="entry name" value="PsdUridine_synth_cat_dom_sf"/>
</dbReference>
<gene>
    <name evidence="7" type="ORF">H8S23_06330</name>
</gene>
<comment type="similarity">
    <text evidence="1 5">Belongs to the pseudouridine synthase RsuA family.</text>
</comment>
<keyword evidence="2 4" id="KW-0694">RNA-binding</keyword>
<evidence type="ECO:0000256" key="3">
    <source>
        <dbReference type="ARBA" id="ARBA00023235"/>
    </source>
</evidence>
<comment type="caution">
    <text evidence="7">The sequence shown here is derived from an EMBL/GenBank/DDBJ whole genome shotgun (WGS) entry which is preliminary data.</text>
</comment>
<evidence type="ECO:0000256" key="1">
    <source>
        <dbReference type="ARBA" id="ARBA00008348"/>
    </source>
</evidence>
<dbReference type="InterPro" id="IPR006145">
    <property type="entry name" value="PsdUridine_synth_RsuA/RluA"/>
</dbReference>
<dbReference type="Pfam" id="PF00849">
    <property type="entry name" value="PseudoU_synth_2"/>
    <property type="match status" value="1"/>
</dbReference>
<dbReference type="InterPro" id="IPR018496">
    <property type="entry name" value="PsdUridine_synth_RsuA/RluB_CS"/>
</dbReference>
<dbReference type="Gene3D" id="3.30.70.1560">
    <property type="entry name" value="Alpha-L RNA-binding motif"/>
    <property type="match status" value="1"/>
</dbReference>
<reference evidence="7" key="1">
    <citation type="submission" date="2020-08" db="EMBL/GenBank/DDBJ databases">
        <title>Genome public.</title>
        <authorList>
            <person name="Liu C."/>
            <person name="Sun Q."/>
        </authorList>
    </citation>
    <scope>NUCLEOTIDE SEQUENCE</scope>
    <source>
        <strain evidence="7">BX8</strain>
    </source>
</reference>
<evidence type="ECO:0000256" key="4">
    <source>
        <dbReference type="PROSITE-ProRule" id="PRU00182"/>
    </source>
</evidence>
<dbReference type="InterPro" id="IPR050343">
    <property type="entry name" value="RsuA_PseudoU_synthase"/>
</dbReference>
<dbReference type="GO" id="GO:0140098">
    <property type="term" value="F:catalytic activity, acting on RNA"/>
    <property type="evidence" value="ECO:0007669"/>
    <property type="project" value="UniProtKB-ARBA"/>
</dbReference>
<evidence type="ECO:0000313" key="7">
    <source>
        <dbReference type="EMBL" id="MBC5581118.1"/>
    </source>
</evidence>
<dbReference type="InterPro" id="IPR036986">
    <property type="entry name" value="S4_RNA-bd_sf"/>
</dbReference>
<dbReference type="Proteomes" id="UP000659630">
    <property type="component" value="Unassembled WGS sequence"/>
</dbReference>
<dbReference type="InterPro" id="IPR020094">
    <property type="entry name" value="TruA/RsuA/RluB/E/F_N"/>
</dbReference>
<dbReference type="InterPro" id="IPR042092">
    <property type="entry name" value="PsdUridine_s_RsuA/RluB/E/F_cat"/>
</dbReference>
<dbReference type="PANTHER" id="PTHR47683:SF4">
    <property type="entry name" value="PSEUDOURIDINE SYNTHASE"/>
    <property type="match status" value="1"/>
</dbReference>
<evidence type="ECO:0000259" key="6">
    <source>
        <dbReference type="Pfam" id="PF00849"/>
    </source>
</evidence>
<dbReference type="CDD" id="cd02553">
    <property type="entry name" value="PseudoU_synth_RsuA"/>
    <property type="match status" value="1"/>
</dbReference>
<sequence>MAQYRLDRLLAEAAGIPRAEARRAILSGQLAADGAVCRRPDQKIEDTAALTLAGRPLSWQKYVYLMLDKPQGVVSASRDGRDTTVTDLVREQYPRRELFPAGRLDKDSTGFVLLTDDGVFAHALLAPKRHVDKVYQVLLDAPVTPEMLAGFAAGVVLADGEAMLPAGLEADPQDPCRATVVLHQGVYHQIKRMFGVFGAGVCALRRVAIGGVPLDPALGPGGSRPLTGAELACLRAACGAVKR</sequence>
<dbReference type="GO" id="GO:0001522">
    <property type="term" value="P:pseudouridine synthesis"/>
    <property type="evidence" value="ECO:0007669"/>
    <property type="project" value="InterPro"/>
</dbReference>
<protein>
    <recommendedName>
        <fullName evidence="5">Pseudouridine synthase</fullName>
        <ecNumber evidence="5">5.4.99.-</ecNumber>
    </recommendedName>
</protein>